<keyword evidence="2" id="KW-1185">Reference proteome</keyword>
<sequence>MVVLLVFGQVVGKGRVIQCAAVDSYPVLHKYIQPGDLIVSAIVSQAIFATSPKHFKCQPAGILSEQYACDMQDNVEAILEDIETENAEFIHDLLQMYRIPQVNCTGDETLKDLPASEMSMTGHSYSIYNAVYAVAYALNAMHSSKDIQGERRKLSSQQPWQVAHPFCNLEISAVTS</sequence>
<proteinExistence type="predicted"/>
<dbReference type="EMBL" id="CM037628">
    <property type="protein sequence ID" value="KAH7996675.1"/>
    <property type="molecule type" value="Genomic_DNA"/>
</dbReference>
<dbReference type="Proteomes" id="UP000827872">
    <property type="component" value="Linkage Group LG15"/>
</dbReference>
<evidence type="ECO:0000313" key="2">
    <source>
        <dbReference type="Proteomes" id="UP000827872"/>
    </source>
</evidence>
<reference evidence="1" key="1">
    <citation type="submission" date="2021-08" db="EMBL/GenBank/DDBJ databases">
        <title>The first chromosome-level gecko genome reveals the dynamic sex chromosomes of Neotropical dwarf geckos (Sphaerodactylidae: Sphaerodactylus).</title>
        <authorList>
            <person name="Pinto B.J."/>
            <person name="Keating S.E."/>
            <person name="Gamble T."/>
        </authorList>
    </citation>
    <scope>NUCLEOTIDE SEQUENCE</scope>
    <source>
        <strain evidence="1">TG3544</strain>
    </source>
</reference>
<name>A0ACB8EV86_9SAUR</name>
<comment type="caution">
    <text evidence="1">The sequence shown here is derived from an EMBL/GenBank/DDBJ whole genome shotgun (WGS) entry which is preliminary data.</text>
</comment>
<organism evidence="1 2">
    <name type="scientific">Sphaerodactylus townsendi</name>
    <dbReference type="NCBI Taxonomy" id="933632"/>
    <lineage>
        <taxon>Eukaryota</taxon>
        <taxon>Metazoa</taxon>
        <taxon>Chordata</taxon>
        <taxon>Craniata</taxon>
        <taxon>Vertebrata</taxon>
        <taxon>Euteleostomi</taxon>
        <taxon>Lepidosauria</taxon>
        <taxon>Squamata</taxon>
        <taxon>Bifurcata</taxon>
        <taxon>Gekkota</taxon>
        <taxon>Sphaerodactylidae</taxon>
        <taxon>Sphaerodactylus</taxon>
    </lineage>
</organism>
<accession>A0ACB8EV86</accession>
<protein>
    <submittedName>
        <fullName evidence="1">Uncharacterized protein</fullName>
    </submittedName>
</protein>
<gene>
    <name evidence="1" type="ORF">K3G42_009943</name>
</gene>
<evidence type="ECO:0000313" key="1">
    <source>
        <dbReference type="EMBL" id="KAH7996675.1"/>
    </source>
</evidence>